<dbReference type="PROSITE" id="PS50862">
    <property type="entry name" value="AA_TRNA_LIGASE_II"/>
    <property type="match status" value="1"/>
</dbReference>
<comment type="caution">
    <text evidence="12">Lacks conserved residue(s) required for the propagation of feature annotation.</text>
</comment>
<feature type="binding site" evidence="13">
    <location>
        <position position="264"/>
    </location>
    <ligand>
        <name>L-serine</name>
        <dbReference type="ChEBI" id="CHEBI:33384"/>
    </ligand>
</feature>
<dbReference type="KEGG" id="frx:F7310_07080"/>
<comment type="subcellular location">
    <subcellularLocation>
        <location evidence="1 12">Cytoplasm</location>
    </subcellularLocation>
</comment>
<dbReference type="PIRSF" id="PIRSF001529">
    <property type="entry name" value="Ser-tRNA-synth_IIa"/>
    <property type="match status" value="1"/>
</dbReference>
<dbReference type="STRING" id="573570.F7310_07080"/>
<dbReference type="HAMAP" id="MF_00176">
    <property type="entry name" value="Ser_tRNA_synth_type1"/>
    <property type="match status" value="1"/>
</dbReference>
<comment type="catalytic activity">
    <reaction evidence="10 12">
        <text>tRNA(Sec) + L-serine + ATP = L-seryl-tRNA(Sec) + AMP + diphosphate + H(+)</text>
        <dbReference type="Rhea" id="RHEA:42580"/>
        <dbReference type="Rhea" id="RHEA-COMP:9742"/>
        <dbReference type="Rhea" id="RHEA-COMP:10128"/>
        <dbReference type="ChEBI" id="CHEBI:15378"/>
        <dbReference type="ChEBI" id="CHEBI:30616"/>
        <dbReference type="ChEBI" id="CHEBI:33019"/>
        <dbReference type="ChEBI" id="CHEBI:33384"/>
        <dbReference type="ChEBI" id="CHEBI:78442"/>
        <dbReference type="ChEBI" id="CHEBI:78533"/>
        <dbReference type="ChEBI" id="CHEBI:456215"/>
        <dbReference type="EC" id="6.1.1.11"/>
    </reaction>
</comment>
<keyword evidence="15" id="KW-0175">Coiled coil</keyword>
<dbReference type="Gene3D" id="1.10.287.40">
    <property type="entry name" value="Serine-tRNA synthetase, tRNA binding domain"/>
    <property type="match status" value="1"/>
</dbReference>
<comment type="pathway">
    <text evidence="2 12">Aminoacyl-tRNA biosynthesis; selenocysteinyl-tRNA(Sec) biosynthesis; L-seryl-tRNA(Sec) from L-serine and tRNA(Sec): step 1/1.</text>
</comment>
<feature type="coiled-coil region" evidence="15">
    <location>
        <begin position="30"/>
        <end position="95"/>
    </location>
</feature>
<evidence type="ECO:0000256" key="7">
    <source>
        <dbReference type="ARBA" id="ARBA00022840"/>
    </source>
</evidence>
<dbReference type="GO" id="GO:0005524">
    <property type="term" value="F:ATP binding"/>
    <property type="evidence" value="ECO:0007669"/>
    <property type="project" value="UniProtKB-UniRule"/>
</dbReference>
<evidence type="ECO:0000256" key="8">
    <source>
        <dbReference type="ARBA" id="ARBA00022917"/>
    </source>
</evidence>
<dbReference type="PANTHER" id="PTHR43697:SF1">
    <property type="entry name" value="SERINE--TRNA LIGASE"/>
    <property type="match status" value="1"/>
</dbReference>
<evidence type="ECO:0000256" key="5">
    <source>
        <dbReference type="ARBA" id="ARBA00022598"/>
    </source>
</evidence>
<dbReference type="GO" id="GO:0016260">
    <property type="term" value="P:selenocysteine biosynthetic process"/>
    <property type="evidence" value="ECO:0007669"/>
    <property type="project" value="UniProtKB-UniRule"/>
</dbReference>
<keyword evidence="7 12" id="KW-0067">ATP-binding</keyword>
<dbReference type="InterPro" id="IPR002314">
    <property type="entry name" value="aa-tRNA-synt_IIb"/>
</dbReference>
<keyword evidence="6 12" id="KW-0547">Nucleotide-binding</keyword>
<evidence type="ECO:0000256" key="4">
    <source>
        <dbReference type="ARBA" id="ARBA00022490"/>
    </source>
</evidence>
<dbReference type="CDD" id="cd00770">
    <property type="entry name" value="SerRS_core"/>
    <property type="match status" value="1"/>
</dbReference>
<evidence type="ECO:0000313" key="18">
    <source>
        <dbReference type="Proteomes" id="UP000184222"/>
    </source>
</evidence>
<feature type="binding site" evidence="13">
    <location>
        <position position="385"/>
    </location>
    <ligand>
        <name>L-serine</name>
        <dbReference type="ChEBI" id="CHEBI:33384"/>
    </ligand>
</feature>
<sequence length="426" mass="48443">MLDAKYIKDNLQDVAEKLATRGYKFDVSEFEAKEAKRKQLQEKTQELQADRNTISKEIGKRKAKGEDASDIFTKVNEINEELKIVEKDLKTLLEDINQTLLGMPNIPADDVPVGKDEDENVEIRKWGTPREFHPEAKAKDHADIGEILKMIDFKAGAKITGSRFVVLKSKIAKLHRALAQFMLDMHTEKHGYEEVYVPYMVNDDSLYGTGQLPKFSEDLFKLEGDFEYSLIPTAEVPVTNLVRDEILDTESLPRHYTAHTPCFRSEAGSYGRDTKGMIRQHQFEKVELVHITTPEKGEESLELLTSHAEKVLQKLNLPYRVMKLCTGDMGFSAKKTYDLEVWLPSQNTYREISSCSWCGDFQARRMKARYKDPSMKKPKLVHTLNGSGLAVGRTLLAVIENYQQEDGSIMVPEALINYMGGVSVIK</sequence>
<dbReference type="GO" id="GO:0006434">
    <property type="term" value="P:seryl-tRNA aminoacylation"/>
    <property type="evidence" value="ECO:0007669"/>
    <property type="project" value="UniProtKB-UniRule"/>
</dbReference>
<keyword evidence="9 12" id="KW-0030">Aminoacyl-tRNA synthetase</keyword>
<comment type="subunit">
    <text evidence="12">Homodimer. The tRNA molecule binds across the dimer.</text>
</comment>
<accession>A0A1L4BTF5</accession>
<dbReference type="Gene3D" id="3.30.930.10">
    <property type="entry name" value="Bira Bifunctional Protein, Domain 2"/>
    <property type="match status" value="1"/>
</dbReference>
<feature type="domain" description="Aminoacyl-transfer RNA synthetases class-II family profile" evidence="16">
    <location>
        <begin position="173"/>
        <end position="412"/>
    </location>
</feature>
<evidence type="ECO:0000256" key="15">
    <source>
        <dbReference type="SAM" id="Coils"/>
    </source>
</evidence>
<evidence type="ECO:0000256" key="2">
    <source>
        <dbReference type="ARBA" id="ARBA00005045"/>
    </source>
</evidence>
<name>A0A1L4BTF5_9GAMM</name>
<dbReference type="UniPathway" id="UPA00906">
    <property type="reaction ID" value="UER00895"/>
</dbReference>
<evidence type="ECO:0000256" key="6">
    <source>
        <dbReference type="ARBA" id="ARBA00022741"/>
    </source>
</evidence>
<evidence type="ECO:0000256" key="11">
    <source>
        <dbReference type="ARBA" id="ARBA00048823"/>
    </source>
</evidence>
<reference evidence="17 18" key="1">
    <citation type="journal article" date="2016" name="Appl. Environ. Microbiol.">
        <title>Whole genome relationships among Francisella bacteria of diverse origin define new species and provide specific regions for detection.</title>
        <authorList>
            <person name="Challacombe J.F."/>
            <person name="Petersen J.M."/>
            <person name="Gallegos-Graves V."/>
            <person name="Hodge D."/>
            <person name="Pillai S."/>
            <person name="Kuske C.R."/>
        </authorList>
    </citation>
    <scope>NUCLEOTIDE SEQUENCE [LARGE SCALE GENOMIC DNA]</scope>
    <source>
        <strain evidence="18">TX07-7310</strain>
    </source>
</reference>
<feature type="binding site" evidence="12 13">
    <location>
        <position position="287"/>
    </location>
    <ligand>
        <name>L-serine</name>
        <dbReference type="ChEBI" id="CHEBI:33384"/>
    </ligand>
</feature>
<dbReference type="InterPro" id="IPR015866">
    <property type="entry name" value="Ser-tRNA-synth_1_N"/>
</dbReference>
<dbReference type="NCBIfam" id="TIGR00414">
    <property type="entry name" value="serS"/>
    <property type="match status" value="1"/>
</dbReference>
<feature type="binding site" evidence="12">
    <location>
        <begin position="233"/>
        <end position="235"/>
    </location>
    <ligand>
        <name>L-serine</name>
        <dbReference type="ChEBI" id="CHEBI:33384"/>
    </ligand>
</feature>
<dbReference type="RefSeq" id="WP_072712813.1">
    <property type="nucleotide sequence ID" value="NZ_CP016796.1"/>
</dbReference>
<dbReference type="InterPro" id="IPR010978">
    <property type="entry name" value="tRNA-bd_arm"/>
</dbReference>
<evidence type="ECO:0000256" key="3">
    <source>
        <dbReference type="ARBA" id="ARBA00010728"/>
    </source>
</evidence>
<evidence type="ECO:0000256" key="1">
    <source>
        <dbReference type="ARBA" id="ARBA00004496"/>
    </source>
</evidence>
<dbReference type="InterPro" id="IPR006195">
    <property type="entry name" value="aa-tRNA-synth_II"/>
</dbReference>
<evidence type="ECO:0000256" key="13">
    <source>
        <dbReference type="PIRSR" id="PIRSR001529-1"/>
    </source>
</evidence>
<dbReference type="SUPFAM" id="SSF46589">
    <property type="entry name" value="tRNA-binding arm"/>
    <property type="match status" value="1"/>
</dbReference>
<keyword evidence="18" id="KW-1185">Reference proteome</keyword>
<feature type="binding site" evidence="12 14">
    <location>
        <begin position="264"/>
        <end position="266"/>
    </location>
    <ligand>
        <name>ATP</name>
        <dbReference type="ChEBI" id="CHEBI:30616"/>
    </ligand>
</feature>
<feature type="binding site" evidence="12 14">
    <location>
        <begin position="351"/>
        <end position="354"/>
    </location>
    <ligand>
        <name>ATP</name>
        <dbReference type="ChEBI" id="CHEBI:30616"/>
    </ligand>
</feature>
<dbReference type="PRINTS" id="PR00981">
    <property type="entry name" value="TRNASYNTHSER"/>
</dbReference>
<dbReference type="InterPro" id="IPR045864">
    <property type="entry name" value="aa-tRNA-synth_II/BPL/LPL"/>
</dbReference>
<keyword evidence="5 12" id="KW-0436">Ligase</keyword>
<dbReference type="GO" id="GO:0004828">
    <property type="term" value="F:serine-tRNA ligase activity"/>
    <property type="evidence" value="ECO:0007669"/>
    <property type="project" value="UniProtKB-UniRule"/>
</dbReference>
<keyword evidence="8 12" id="KW-0648">Protein biosynthesis</keyword>
<evidence type="ECO:0000256" key="9">
    <source>
        <dbReference type="ARBA" id="ARBA00023146"/>
    </source>
</evidence>
<comment type="function">
    <text evidence="12">Catalyzes the attachment of serine to tRNA(Ser). Is also able to aminoacylate tRNA(Sec) with serine, to form the misacylated tRNA L-seryl-tRNA(Sec), which will be further converted into selenocysteinyl-tRNA(Sec).</text>
</comment>
<gene>
    <name evidence="12" type="primary">serS</name>
    <name evidence="17" type="ORF">F7310_07080</name>
</gene>
<dbReference type="GO" id="GO:0005737">
    <property type="term" value="C:cytoplasm"/>
    <property type="evidence" value="ECO:0007669"/>
    <property type="project" value="UniProtKB-SubCell"/>
</dbReference>
<dbReference type="Pfam" id="PF02403">
    <property type="entry name" value="Seryl_tRNA_N"/>
    <property type="match status" value="1"/>
</dbReference>
<protein>
    <recommendedName>
        <fullName evidence="12">Serine--tRNA ligase</fullName>
        <ecNumber evidence="12">6.1.1.11</ecNumber>
    </recommendedName>
    <alternativeName>
        <fullName evidence="12">Seryl-tRNA synthetase</fullName>
        <shortName evidence="12">SerRS</shortName>
    </alternativeName>
    <alternativeName>
        <fullName evidence="12">Seryl-tRNA(Ser/Sec) synthetase</fullName>
    </alternativeName>
</protein>
<evidence type="ECO:0000256" key="10">
    <source>
        <dbReference type="ARBA" id="ARBA00047929"/>
    </source>
</evidence>
<dbReference type="EC" id="6.1.1.11" evidence="12"/>
<dbReference type="InterPro" id="IPR042103">
    <property type="entry name" value="SerRS_1_N_sf"/>
</dbReference>
<dbReference type="AlphaFoldDB" id="A0A1L4BTF5"/>
<dbReference type="PANTHER" id="PTHR43697">
    <property type="entry name" value="SERYL-TRNA SYNTHETASE"/>
    <property type="match status" value="1"/>
</dbReference>
<proteinExistence type="inferred from homology"/>
<dbReference type="InterPro" id="IPR033729">
    <property type="entry name" value="SerRS_core"/>
</dbReference>
<comment type="catalytic activity">
    <reaction evidence="11 12">
        <text>tRNA(Ser) + L-serine + ATP = L-seryl-tRNA(Ser) + AMP + diphosphate + H(+)</text>
        <dbReference type="Rhea" id="RHEA:12292"/>
        <dbReference type="Rhea" id="RHEA-COMP:9669"/>
        <dbReference type="Rhea" id="RHEA-COMP:9703"/>
        <dbReference type="ChEBI" id="CHEBI:15378"/>
        <dbReference type="ChEBI" id="CHEBI:30616"/>
        <dbReference type="ChEBI" id="CHEBI:33019"/>
        <dbReference type="ChEBI" id="CHEBI:33384"/>
        <dbReference type="ChEBI" id="CHEBI:78442"/>
        <dbReference type="ChEBI" id="CHEBI:78533"/>
        <dbReference type="ChEBI" id="CHEBI:456215"/>
        <dbReference type="EC" id="6.1.1.11"/>
    </reaction>
</comment>
<dbReference type="Proteomes" id="UP000184222">
    <property type="component" value="Chromosome"/>
</dbReference>
<dbReference type="EMBL" id="CP016796">
    <property type="protein sequence ID" value="API87133.1"/>
    <property type="molecule type" value="Genomic_DNA"/>
</dbReference>
<evidence type="ECO:0000256" key="12">
    <source>
        <dbReference type="HAMAP-Rule" id="MF_00176"/>
    </source>
</evidence>
<feature type="binding site" evidence="13">
    <location>
        <position position="233"/>
    </location>
    <ligand>
        <name>L-serine</name>
        <dbReference type="ChEBI" id="CHEBI:33384"/>
    </ligand>
</feature>
<evidence type="ECO:0000259" key="16">
    <source>
        <dbReference type="PROSITE" id="PS50862"/>
    </source>
</evidence>
<feature type="binding site" evidence="12">
    <location>
        <position position="387"/>
    </location>
    <ligand>
        <name>L-serine</name>
        <dbReference type="ChEBI" id="CHEBI:33384"/>
    </ligand>
</feature>
<organism evidence="17 18">
    <name type="scientific">Francisella uliginis</name>
    <dbReference type="NCBI Taxonomy" id="573570"/>
    <lineage>
        <taxon>Bacteria</taxon>
        <taxon>Pseudomonadati</taxon>
        <taxon>Pseudomonadota</taxon>
        <taxon>Gammaproteobacteria</taxon>
        <taxon>Thiotrichales</taxon>
        <taxon>Francisellaceae</taxon>
        <taxon>Francisella</taxon>
    </lineage>
</organism>
<dbReference type="Pfam" id="PF00587">
    <property type="entry name" value="tRNA-synt_2b"/>
    <property type="match status" value="1"/>
</dbReference>
<dbReference type="SUPFAM" id="SSF55681">
    <property type="entry name" value="Class II aaRS and biotin synthetases"/>
    <property type="match status" value="1"/>
</dbReference>
<dbReference type="OrthoDB" id="9804647at2"/>
<evidence type="ECO:0000256" key="14">
    <source>
        <dbReference type="PIRSR" id="PIRSR001529-2"/>
    </source>
</evidence>
<keyword evidence="4 12" id="KW-0963">Cytoplasm</keyword>
<evidence type="ECO:0000313" key="17">
    <source>
        <dbReference type="EMBL" id="API87133.1"/>
    </source>
</evidence>
<dbReference type="InterPro" id="IPR002317">
    <property type="entry name" value="Ser-tRNA-ligase_type_1"/>
</dbReference>
<comment type="domain">
    <text evidence="12">Consists of two distinct domains, a catalytic core and a N-terminal extension that is involved in tRNA binding.</text>
</comment>
<comment type="similarity">
    <text evidence="3 12">Belongs to the class-II aminoacyl-tRNA synthetase family. Type-1 seryl-tRNA synthetase subfamily.</text>
</comment>